<proteinExistence type="inferred from homology"/>
<organism evidence="6 7">
    <name type="scientific">Capnocytophaga leadbetteri</name>
    <dbReference type="NCBI Taxonomy" id="327575"/>
    <lineage>
        <taxon>Bacteria</taxon>
        <taxon>Pseudomonadati</taxon>
        <taxon>Bacteroidota</taxon>
        <taxon>Flavobacteriia</taxon>
        <taxon>Flavobacteriales</taxon>
        <taxon>Flavobacteriaceae</taxon>
        <taxon>Capnocytophaga</taxon>
    </lineage>
</organism>
<dbReference type="GO" id="GO:0042853">
    <property type="term" value="P:L-alanine catabolic process"/>
    <property type="evidence" value="ECO:0007669"/>
    <property type="project" value="InterPro"/>
</dbReference>
<evidence type="ECO:0000259" key="4">
    <source>
        <dbReference type="SMART" id="SM01002"/>
    </source>
</evidence>
<dbReference type="EC" id="1.4.1.1" evidence="2"/>
<dbReference type="KEGG" id="clk:CGC53_00010"/>
<evidence type="ECO:0000313" key="7">
    <source>
        <dbReference type="Proteomes" id="UP000217276"/>
    </source>
</evidence>
<dbReference type="GO" id="GO:0005886">
    <property type="term" value="C:plasma membrane"/>
    <property type="evidence" value="ECO:0007669"/>
    <property type="project" value="TreeGrafter"/>
</dbReference>
<dbReference type="SMART" id="SM01003">
    <property type="entry name" value="AlaDh_PNT_N"/>
    <property type="match status" value="1"/>
</dbReference>
<reference evidence="7" key="1">
    <citation type="submission" date="2017-06" db="EMBL/GenBank/DDBJ databases">
        <title>Capnocytophaga spp. assemblies.</title>
        <authorList>
            <person name="Gulvik C.A."/>
        </authorList>
    </citation>
    <scope>NUCLEOTIDE SEQUENCE [LARGE SCALE GENOMIC DNA]</scope>
    <source>
        <strain evidence="7">H6253</strain>
    </source>
</reference>
<dbReference type="InterPro" id="IPR007886">
    <property type="entry name" value="AlaDH/PNT_N"/>
</dbReference>
<dbReference type="SUPFAM" id="SSF51735">
    <property type="entry name" value="NAD(P)-binding Rossmann-fold domains"/>
    <property type="match status" value="1"/>
</dbReference>
<dbReference type="Gene3D" id="3.40.50.720">
    <property type="entry name" value="NAD(P)-binding Rossmann-like Domain"/>
    <property type="match status" value="2"/>
</dbReference>
<feature type="domain" description="Alanine dehydrogenase/pyridine nucleotide transhydrogenase NAD(H)-binding" evidence="4">
    <location>
        <begin position="168"/>
        <end position="316"/>
    </location>
</feature>
<name>A0A250F6W9_9FLAO</name>
<evidence type="ECO:0000256" key="3">
    <source>
        <dbReference type="ARBA" id="ARBA00023002"/>
    </source>
</evidence>
<dbReference type="CDD" id="cd05305">
    <property type="entry name" value="L-AlaDH"/>
    <property type="match status" value="1"/>
</dbReference>
<evidence type="ECO:0000259" key="5">
    <source>
        <dbReference type="SMART" id="SM01003"/>
    </source>
</evidence>
<dbReference type="InterPro" id="IPR008141">
    <property type="entry name" value="Ala_DH"/>
</dbReference>
<dbReference type="SUPFAM" id="SSF52283">
    <property type="entry name" value="Formate/glycerate dehydrogenase catalytic domain-like"/>
    <property type="match status" value="1"/>
</dbReference>
<dbReference type="InterPro" id="IPR007698">
    <property type="entry name" value="AlaDH/PNT_NAD(H)-bd"/>
</dbReference>
<dbReference type="PANTHER" id="PTHR42795">
    <property type="entry name" value="ALANINE DEHYDROGENASE"/>
    <property type="match status" value="1"/>
</dbReference>
<keyword evidence="7" id="KW-1185">Reference proteome</keyword>
<dbReference type="SMART" id="SM01002">
    <property type="entry name" value="AlaDh_PNT_C"/>
    <property type="match status" value="1"/>
</dbReference>
<comment type="similarity">
    <text evidence="1">Belongs to the AlaDH/PNT family.</text>
</comment>
<dbReference type="GO" id="GO:0000286">
    <property type="term" value="F:alanine dehydrogenase activity"/>
    <property type="evidence" value="ECO:0007669"/>
    <property type="project" value="UniProtKB-EC"/>
</dbReference>
<dbReference type="Proteomes" id="UP000217276">
    <property type="component" value="Chromosome"/>
</dbReference>
<dbReference type="PANTHER" id="PTHR42795:SF1">
    <property type="entry name" value="ALANINE DEHYDROGENASE"/>
    <property type="match status" value="1"/>
</dbReference>
<keyword evidence="3" id="KW-0560">Oxidoreductase</keyword>
<dbReference type="EMBL" id="CP022384">
    <property type="protein sequence ID" value="ATA80851.1"/>
    <property type="molecule type" value="Genomic_DNA"/>
</dbReference>
<evidence type="ECO:0000256" key="2">
    <source>
        <dbReference type="ARBA" id="ARBA00012897"/>
    </source>
</evidence>
<evidence type="ECO:0000313" key="6">
    <source>
        <dbReference type="EMBL" id="ATA80851.1"/>
    </source>
</evidence>
<gene>
    <name evidence="6" type="ORF">CGC53_00010</name>
</gene>
<dbReference type="AlphaFoldDB" id="A0A250F6W9"/>
<dbReference type="RefSeq" id="WP_095912801.1">
    <property type="nucleotide sequence ID" value="NZ_CAUUPF010000006.1"/>
</dbReference>
<evidence type="ECO:0000256" key="1">
    <source>
        <dbReference type="ARBA" id="ARBA00005689"/>
    </source>
</evidence>
<protein>
    <recommendedName>
        <fullName evidence="2">alanine dehydrogenase</fullName>
        <ecNumber evidence="2">1.4.1.1</ecNumber>
    </recommendedName>
</protein>
<feature type="domain" description="Alanine dehydrogenase/pyridine nucleotide transhydrogenase N-terminal" evidence="5">
    <location>
        <begin position="27"/>
        <end position="160"/>
    </location>
</feature>
<dbReference type="InterPro" id="IPR036291">
    <property type="entry name" value="NAD(P)-bd_dom_sf"/>
</dbReference>
<sequence length="391" mass="43109">MQSSLTQLIPQEERLAVVTEQKSLKIGLPKERVFQERRICLTPDDIAVLVANGHQLLIEAGAGDEANFSDKDYSEAGAEIIYDTREVFSCPIVLKVEPPTYEEIDYLSHKATLISGLQINTQDKAYFEALAEKQITALAFEHIKDEEDNYPIRESISEITGIASVLIAAELISERGRLLFGNITGVPPIEVVLLGANEVTEAAAKTALGLEANVKIFAKSLTKLKEIKRHLPASVYTSALQPKLLKKALMRCNVLIGAMRGETRSPIVVSEDMVQLMKRGSVIVDTSIGTGGCIETIQVTTLDNPTYIKHNVLHYGVPNLPSRYARTASFSLSNIVMPYLLKIGEEGGIENTLQIDKGLRNGLYLYHGILTDATISKWFGIPCKPLHLLFY</sequence>
<dbReference type="Pfam" id="PF05222">
    <property type="entry name" value="AlaDh_PNT_N"/>
    <property type="match status" value="1"/>
</dbReference>
<accession>A0A250F6W9</accession>
<dbReference type="Pfam" id="PF01262">
    <property type="entry name" value="AlaDh_PNT_C"/>
    <property type="match status" value="1"/>
</dbReference>